<evidence type="ECO:0000259" key="10">
    <source>
        <dbReference type="Pfam" id="PF07732"/>
    </source>
</evidence>
<dbReference type="PANTHER" id="PTHR11709:SF511">
    <property type="entry name" value="LACCASE"/>
    <property type="match status" value="1"/>
</dbReference>
<dbReference type="PROSITE" id="PS00080">
    <property type="entry name" value="MULTICOPPER_OXIDASE2"/>
    <property type="match status" value="1"/>
</dbReference>
<keyword evidence="2" id="KW-0479">Metal-binding</keyword>
<organism evidence="11">
    <name type="scientific">Cyathus bulleri</name>
    <dbReference type="NCBI Taxonomy" id="184115"/>
    <lineage>
        <taxon>Eukaryota</taxon>
        <taxon>Fungi</taxon>
        <taxon>Dikarya</taxon>
        <taxon>Basidiomycota</taxon>
        <taxon>Agaricomycotina</taxon>
        <taxon>Agaricomycetes</taxon>
        <taxon>Agaricomycetidae</taxon>
        <taxon>Agaricales</taxon>
        <taxon>Agaricineae</taxon>
        <taxon>Nidulariaceae</taxon>
        <taxon>Cyathus</taxon>
    </lineage>
</organism>
<dbReference type="CDD" id="cd13903">
    <property type="entry name" value="CuRO_3_Tv-LCC_like"/>
    <property type="match status" value="1"/>
</dbReference>
<evidence type="ECO:0000256" key="5">
    <source>
        <dbReference type="ARBA" id="ARBA00023157"/>
    </source>
</evidence>
<evidence type="ECO:0000313" key="11">
    <source>
        <dbReference type="EMBL" id="ARD69911.1"/>
    </source>
</evidence>
<keyword evidence="6" id="KW-0325">Glycoprotein</keyword>
<evidence type="ECO:0000256" key="1">
    <source>
        <dbReference type="ARBA" id="ARBA00010609"/>
    </source>
</evidence>
<dbReference type="EC" id="1.10.3.2" evidence="11"/>
<evidence type="ECO:0000256" key="4">
    <source>
        <dbReference type="ARBA" id="ARBA00023008"/>
    </source>
</evidence>
<feature type="domain" description="Plastocyanin-like" evidence="10">
    <location>
        <begin position="41"/>
        <end position="155"/>
    </location>
</feature>
<dbReference type="Pfam" id="PF07731">
    <property type="entry name" value="Cu-oxidase_2"/>
    <property type="match status" value="1"/>
</dbReference>
<keyword evidence="4" id="KW-0186">Copper</keyword>
<dbReference type="EMBL" id="KY129776">
    <property type="protein sequence ID" value="ARD69911.1"/>
    <property type="molecule type" value="mRNA"/>
</dbReference>
<dbReference type="FunFam" id="2.60.40.420:FF:000045">
    <property type="entry name" value="Laccase 2"/>
    <property type="match status" value="1"/>
</dbReference>
<accession>A0A2D0WLT0</accession>
<dbReference type="InterPro" id="IPR001117">
    <property type="entry name" value="Cu-oxidase_2nd"/>
</dbReference>
<dbReference type="Pfam" id="PF00394">
    <property type="entry name" value="Cu-oxidase"/>
    <property type="match status" value="1"/>
</dbReference>
<evidence type="ECO:0000259" key="8">
    <source>
        <dbReference type="Pfam" id="PF00394"/>
    </source>
</evidence>
<evidence type="ECO:0000256" key="2">
    <source>
        <dbReference type="ARBA" id="ARBA00022723"/>
    </source>
</evidence>
<sequence>MGPIISSSLSFILLGFYVLHTVCGASIKGHTTLEISSKFLAPDGFERSAVVVNGQHPGPLIKANKGDLFHVNVVNSLSNTTMLRSTSVHWHGIFQHGTNWADGPVGVNQCPISPGHSFTYSFNPQNQAGTFWYHSHFGTQYCDGLRGPLVIYDPRDPYRRLYDVDDESTIITIGDWYHVPSPSIKTIALADATLINGKGRYPGGPNVDLAIVNVVPGKRYRFRLVSISCQPNYVFSIDGHKLNIIEADGQLTQQHVVDKIQIFAGQRYSFILQANQPVANYWIRALPDLGTAGLPGNFAGGLNSAILRYKGASDADPTSSDNSSAVLLDEADLRPYYRAPAPGNLWAGGADYNFNFAVGFIPGLPATFTIDGNAFRPPSVPILLQILSGARRAQDLLPQGSIYPLARNKVVEITVPGGFIGGPHPFHLHGHAFSVVRSASNSSTFNYANPIRRDVVSPGPDGSSTTIRFVTDNPGPWMFHCHIDFHLEGGLALIFAEDIQDTRLANPVPDSWKDLCPIYDALPPESTSVDIVTVEPTITVNPFTLASTTIAPSLTGAPQYGAGTSLPFNPYPIPTLSLSLPFQP</sequence>
<feature type="domain" description="Plastocyanin-like" evidence="9">
    <location>
        <begin position="376"/>
        <end position="499"/>
    </location>
</feature>
<reference evidence="11" key="1">
    <citation type="journal article" date="2018" name="J. Hazard. Mater.">
        <title>Identification and evaluation of bioremediation potential of laccase isoforms produced by Cyathus bulleri on wheat bran.</title>
        <authorList>
            <person name="Vats A."/>
            <person name="Mishra S."/>
        </authorList>
    </citation>
    <scope>NUCLEOTIDE SEQUENCE</scope>
</reference>
<protein>
    <submittedName>
        <fullName evidence="11">Laccase</fullName>
        <ecNumber evidence="11">1.10.3.2</ecNumber>
    </submittedName>
</protein>
<dbReference type="AlphaFoldDB" id="A0A2D0WLT0"/>
<feature type="domain" description="Plastocyanin-like" evidence="8">
    <location>
        <begin position="167"/>
        <end position="312"/>
    </location>
</feature>
<evidence type="ECO:0000256" key="7">
    <source>
        <dbReference type="SAM" id="SignalP"/>
    </source>
</evidence>
<gene>
    <name evidence="11" type="primary">Lcc5</name>
</gene>
<keyword evidence="5" id="KW-1015">Disulfide bond</keyword>
<dbReference type="InterPro" id="IPR011707">
    <property type="entry name" value="Cu-oxidase-like_N"/>
</dbReference>
<dbReference type="PANTHER" id="PTHR11709">
    <property type="entry name" value="MULTI-COPPER OXIDASE"/>
    <property type="match status" value="1"/>
</dbReference>
<dbReference type="GO" id="GO:0005507">
    <property type="term" value="F:copper ion binding"/>
    <property type="evidence" value="ECO:0007669"/>
    <property type="project" value="InterPro"/>
</dbReference>
<dbReference type="SUPFAM" id="SSF49503">
    <property type="entry name" value="Cupredoxins"/>
    <property type="match status" value="3"/>
</dbReference>
<evidence type="ECO:0000256" key="3">
    <source>
        <dbReference type="ARBA" id="ARBA00023002"/>
    </source>
</evidence>
<dbReference type="Gene3D" id="2.60.40.420">
    <property type="entry name" value="Cupredoxins - blue copper proteins"/>
    <property type="match status" value="3"/>
</dbReference>
<feature type="signal peptide" evidence="7">
    <location>
        <begin position="1"/>
        <end position="24"/>
    </location>
</feature>
<proteinExistence type="evidence at transcript level"/>
<dbReference type="SMR" id="A0A2D0WLT0"/>
<comment type="similarity">
    <text evidence="1">Belongs to the multicopper oxidase family.</text>
</comment>
<evidence type="ECO:0000259" key="9">
    <source>
        <dbReference type="Pfam" id="PF07731"/>
    </source>
</evidence>
<dbReference type="InterPro" id="IPR033138">
    <property type="entry name" value="Cu_oxidase_CS"/>
</dbReference>
<dbReference type="PROSITE" id="PS00079">
    <property type="entry name" value="MULTICOPPER_OXIDASE1"/>
    <property type="match status" value="2"/>
</dbReference>
<evidence type="ECO:0000256" key="6">
    <source>
        <dbReference type="ARBA" id="ARBA00023180"/>
    </source>
</evidence>
<dbReference type="InterPro" id="IPR002355">
    <property type="entry name" value="Cu_oxidase_Cu_BS"/>
</dbReference>
<feature type="chain" id="PRO_5013904342" evidence="7">
    <location>
        <begin position="25"/>
        <end position="584"/>
    </location>
</feature>
<dbReference type="InterPro" id="IPR011706">
    <property type="entry name" value="Cu-oxidase_C"/>
</dbReference>
<name>A0A2D0WLT0_9AGAR</name>
<dbReference type="InterPro" id="IPR008972">
    <property type="entry name" value="Cupredoxin"/>
</dbReference>
<dbReference type="GO" id="GO:0052716">
    <property type="term" value="F:hydroquinone:oxygen oxidoreductase activity"/>
    <property type="evidence" value="ECO:0007669"/>
    <property type="project" value="UniProtKB-EC"/>
</dbReference>
<keyword evidence="7" id="KW-0732">Signal</keyword>
<keyword evidence="3 11" id="KW-0560">Oxidoreductase</keyword>
<dbReference type="CDD" id="cd13856">
    <property type="entry name" value="CuRO_1_Tv-LCC_like"/>
    <property type="match status" value="1"/>
</dbReference>
<dbReference type="InterPro" id="IPR045087">
    <property type="entry name" value="Cu-oxidase_fam"/>
</dbReference>
<dbReference type="Pfam" id="PF07732">
    <property type="entry name" value="Cu-oxidase_3"/>
    <property type="match status" value="1"/>
</dbReference>